<dbReference type="PANTHER" id="PTHR42815">
    <property type="entry name" value="FAD-BINDING, PUTATIVE (AFU_ORTHOLOGUE AFUA_6G07600)-RELATED"/>
    <property type="match status" value="1"/>
</dbReference>
<evidence type="ECO:0000313" key="4">
    <source>
        <dbReference type="Proteomes" id="UP000252770"/>
    </source>
</evidence>
<sequence length="224" mass="24760">MRSSDDLVPDAPADGGRTGDVQTVDSLAELEEVVGHPLPHVRDKVRPRLVELDRRWLAVSPFCVLATADAEGRCDASPKGDPAGSLVHVIDEGHVAVAERPGNRRVDGYRNVLVNPHVGLLSFVPGRGDTLRVNGRARLVRDAPWFDAMAVRGRRPVLAVEITVEEVFHHCAKAFLRSGLWQPDTWTPDVLPSVAEISKELYRPQDDLGELQQYYGPSYAEKLY</sequence>
<dbReference type="Gene3D" id="2.30.110.10">
    <property type="entry name" value="Electron Transport, Fmn-binding Protein, Chain A"/>
    <property type="match status" value="1"/>
</dbReference>
<dbReference type="InterPro" id="IPR011576">
    <property type="entry name" value="Pyridox_Oxase_N"/>
</dbReference>
<feature type="domain" description="Pyridoxamine 5'-phosphate oxidase N-terminal" evidence="2">
    <location>
        <begin position="54"/>
        <end position="171"/>
    </location>
</feature>
<dbReference type="EMBL" id="QOUI01000001">
    <property type="protein sequence ID" value="RCK71034.1"/>
    <property type="molecule type" value="Genomic_DNA"/>
</dbReference>
<evidence type="ECO:0000259" key="2">
    <source>
        <dbReference type="Pfam" id="PF01243"/>
    </source>
</evidence>
<dbReference type="Pfam" id="PF01243">
    <property type="entry name" value="PNPOx_N"/>
    <property type="match status" value="1"/>
</dbReference>
<name>A0A367YYW0_9ACTN</name>
<evidence type="ECO:0000313" key="3">
    <source>
        <dbReference type="EMBL" id="RCK71034.1"/>
    </source>
</evidence>
<dbReference type="AlphaFoldDB" id="A0A367YYW0"/>
<reference evidence="3 4" key="1">
    <citation type="submission" date="2018-07" db="EMBL/GenBank/DDBJ databases">
        <title>Desertimonas flava gen. nov. sp. nov.</title>
        <authorList>
            <person name="Liu S."/>
        </authorList>
    </citation>
    <scope>NUCLEOTIDE SEQUENCE [LARGE SCALE GENOMIC DNA]</scope>
    <source>
        <strain evidence="3 4">16Sb5-5</strain>
    </source>
</reference>
<gene>
    <name evidence="3" type="ORF">DT076_00700</name>
</gene>
<dbReference type="RefSeq" id="WP_114124737.1">
    <property type="nucleotide sequence ID" value="NZ_QOUI01000001.1"/>
</dbReference>
<protein>
    <submittedName>
        <fullName evidence="3">Pyridoxamine 5'-phosphate oxidase family protein</fullName>
    </submittedName>
</protein>
<proteinExistence type="predicted"/>
<keyword evidence="4" id="KW-1185">Reference proteome</keyword>
<dbReference type="PANTHER" id="PTHR42815:SF2">
    <property type="entry name" value="FAD-BINDING, PUTATIVE (AFU_ORTHOLOGUE AFUA_6G07600)-RELATED"/>
    <property type="match status" value="1"/>
</dbReference>
<dbReference type="NCBIfam" id="TIGR04025">
    <property type="entry name" value="PPOX_FMN_DR2398"/>
    <property type="match status" value="1"/>
</dbReference>
<organism evidence="3 4">
    <name type="scientific">Desertihabitans brevis</name>
    <dbReference type="NCBI Taxonomy" id="2268447"/>
    <lineage>
        <taxon>Bacteria</taxon>
        <taxon>Bacillati</taxon>
        <taxon>Actinomycetota</taxon>
        <taxon>Actinomycetes</taxon>
        <taxon>Propionibacteriales</taxon>
        <taxon>Propionibacteriaceae</taxon>
        <taxon>Desertihabitans</taxon>
    </lineage>
</organism>
<comment type="caution">
    <text evidence="3">The sequence shown here is derived from an EMBL/GenBank/DDBJ whole genome shotgun (WGS) entry which is preliminary data.</text>
</comment>
<accession>A0A367YYW0</accession>
<dbReference type="InterPro" id="IPR024029">
    <property type="entry name" value="Pyridox_Oxase_FMN-dep"/>
</dbReference>
<feature type="region of interest" description="Disordered" evidence="1">
    <location>
        <begin position="1"/>
        <end position="20"/>
    </location>
</feature>
<dbReference type="Proteomes" id="UP000252770">
    <property type="component" value="Unassembled WGS sequence"/>
</dbReference>
<evidence type="ECO:0000256" key="1">
    <source>
        <dbReference type="SAM" id="MobiDB-lite"/>
    </source>
</evidence>
<dbReference type="SUPFAM" id="SSF50475">
    <property type="entry name" value="FMN-binding split barrel"/>
    <property type="match status" value="1"/>
</dbReference>
<dbReference type="InterPro" id="IPR012349">
    <property type="entry name" value="Split_barrel_FMN-bd"/>
</dbReference>